<feature type="chain" id="PRO_5012963017" description="Elicitin" evidence="2">
    <location>
        <begin position="26"/>
        <end position="124"/>
    </location>
</feature>
<feature type="region of interest" description="Disordered" evidence="1">
    <location>
        <begin position="81"/>
        <end position="112"/>
    </location>
</feature>
<dbReference type="Proteomes" id="UP000198211">
    <property type="component" value="Unassembled WGS sequence"/>
</dbReference>
<dbReference type="EMBL" id="NBNE01007898">
    <property type="protein sequence ID" value="OWZ00101.1"/>
    <property type="molecule type" value="Genomic_DNA"/>
</dbReference>
<feature type="signal peptide" evidence="2">
    <location>
        <begin position="1"/>
        <end position="25"/>
    </location>
</feature>
<evidence type="ECO:0000313" key="4">
    <source>
        <dbReference type="Proteomes" id="UP000198211"/>
    </source>
</evidence>
<evidence type="ECO:0000313" key="3">
    <source>
        <dbReference type="EMBL" id="OWZ00101.1"/>
    </source>
</evidence>
<protein>
    <recommendedName>
        <fullName evidence="5">Elicitin</fullName>
    </recommendedName>
</protein>
<sequence length="124" mass="12997">MVSIRSSIVLIVATSALALQGSVNATPCDADNYTKVANAAQTLNTKLSNLVNTLPDCTFGGPYGQYYKKVVESLVATCGGQVSSDTTTAPSLATTTPSSTTNERQQQYRDISNDANNGCSYCSN</sequence>
<name>A0A225V3N3_9STRA</name>
<evidence type="ECO:0008006" key="5">
    <source>
        <dbReference type="Google" id="ProtNLM"/>
    </source>
</evidence>
<accession>A0A225V3N3</accession>
<reference evidence="4" key="1">
    <citation type="submission" date="2017-03" db="EMBL/GenBank/DDBJ databases">
        <title>Phytopthora megakarya and P. palmivora, two closely related causual agents of cacao black pod achieved similar genome size and gene model numbers by different mechanisms.</title>
        <authorList>
            <person name="Ali S."/>
            <person name="Shao J."/>
            <person name="Larry D.J."/>
            <person name="Kronmiller B."/>
            <person name="Shen D."/>
            <person name="Strem M.D."/>
            <person name="Melnick R.L."/>
            <person name="Guiltinan M.J."/>
            <person name="Tyler B.M."/>
            <person name="Meinhardt L.W."/>
            <person name="Bailey B.A."/>
        </authorList>
    </citation>
    <scope>NUCLEOTIDE SEQUENCE [LARGE SCALE GENOMIC DNA]</scope>
    <source>
        <strain evidence="4">zdho120</strain>
    </source>
</reference>
<keyword evidence="4" id="KW-1185">Reference proteome</keyword>
<evidence type="ECO:0000256" key="2">
    <source>
        <dbReference type="SAM" id="SignalP"/>
    </source>
</evidence>
<feature type="compositionally biased region" description="Polar residues" evidence="1">
    <location>
        <begin position="102"/>
        <end position="112"/>
    </location>
</feature>
<keyword evidence="2" id="KW-0732">Signal</keyword>
<dbReference type="OrthoDB" id="119386at2759"/>
<feature type="compositionally biased region" description="Low complexity" evidence="1">
    <location>
        <begin position="83"/>
        <end position="101"/>
    </location>
</feature>
<organism evidence="3 4">
    <name type="scientific">Phytophthora megakarya</name>
    <dbReference type="NCBI Taxonomy" id="4795"/>
    <lineage>
        <taxon>Eukaryota</taxon>
        <taxon>Sar</taxon>
        <taxon>Stramenopiles</taxon>
        <taxon>Oomycota</taxon>
        <taxon>Peronosporomycetes</taxon>
        <taxon>Peronosporales</taxon>
        <taxon>Peronosporaceae</taxon>
        <taxon>Phytophthora</taxon>
    </lineage>
</organism>
<proteinExistence type="predicted"/>
<gene>
    <name evidence="3" type="ORF">PHMEG_00028787</name>
</gene>
<evidence type="ECO:0000256" key="1">
    <source>
        <dbReference type="SAM" id="MobiDB-lite"/>
    </source>
</evidence>
<dbReference type="AlphaFoldDB" id="A0A225V3N3"/>
<comment type="caution">
    <text evidence="3">The sequence shown here is derived from an EMBL/GenBank/DDBJ whole genome shotgun (WGS) entry which is preliminary data.</text>
</comment>